<comment type="subunit">
    <text evidence="4">Binds to mitochondrial small subunit 15S rRNA.</text>
</comment>
<dbReference type="InterPro" id="IPR011990">
    <property type="entry name" value="TPR-like_helical_dom_sf"/>
</dbReference>
<dbReference type="Gene3D" id="1.25.40.10">
    <property type="entry name" value="Tetratricopeptide repeat domain"/>
    <property type="match status" value="2"/>
</dbReference>
<feature type="repeat" description="PPR" evidence="5">
    <location>
        <begin position="382"/>
        <end position="416"/>
    </location>
</feature>
<evidence type="ECO:0000256" key="5">
    <source>
        <dbReference type="PROSITE-ProRule" id="PRU00708"/>
    </source>
</evidence>
<organism evidence="8 9">
    <name type="scientific">Phascolomyces articulosus</name>
    <dbReference type="NCBI Taxonomy" id="60185"/>
    <lineage>
        <taxon>Eukaryota</taxon>
        <taxon>Fungi</taxon>
        <taxon>Fungi incertae sedis</taxon>
        <taxon>Mucoromycota</taxon>
        <taxon>Mucoromycotina</taxon>
        <taxon>Mucoromycetes</taxon>
        <taxon>Mucorales</taxon>
        <taxon>Lichtheimiaceae</taxon>
        <taxon>Phascolomyces</taxon>
    </lineage>
</organism>
<dbReference type="InterPro" id="IPR002885">
    <property type="entry name" value="PPR_rpt"/>
</dbReference>
<name>A0AAD5K4C4_9FUNG</name>
<evidence type="ECO:0000313" key="8">
    <source>
        <dbReference type="EMBL" id="KAI9268287.1"/>
    </source>
</evidence>
<dbReference type="SUPFAM" id="SSF81901">
    <property type="entry name" value="HCP-like"/>
    <property type="match status" value="1"/>
</dbReference>
<evidence type="ECO:0000313" key="9">
    <source>
        <dbReference type="Proteomes" id="UP001209540"/>
    </source>
</evidence>
<feature type="repeat" description="PPR" evidence="5">
    <location>
        <begin position="276"/>
        <end position="310"/>
    </location>
</feature>
<gene>
    <name evidence="8" type="ORF">BDA99DRAFT_435935</name>
</gene>
<comment type="similarity">
    <text evidence="1">Belongs to the CCM1 family.</text>
</comment>
<accession>A0AAD5K4C4</accession>
<evidence type="ECO:0000256" key="3">
    <source>
        <dbReference type="ARBA" id="ARBA00044493"/>
    </source>
</evidence>
<dbReference type="AlphaFoldDB" id="A0AAD5K4C4"/>
<evidence type="ECO:0000256" key="6">
    <source>
        <dbReference type="SAM" id="MobiDB-lite"/>
    </source>
</evidence>
<sequence length="581" mass="67461">MTALSTPELPPQPQLPQQRVCSTNSNKKTRRELIPQPGDLRGPFSVFNISHQMDFVNLERAIRQRQAENAWSIFTTLASRPVQQQEENEETLRYIPLPLCSELYSLLTFAKTLANHGKPSDYRQKQIDTLLHYVEEEFEMPRSQFMATAQVIPIPTYKLLLRAIKRRNKSTSWDIFYDMSPVERTEIPRTTIFKLMTLVKNDFKVDKKERQWRWTMIAEAHEEEESDEKIQQNMSPALLAELVWRASEFNAVKPARELLMSISERRKEQGEPLILDEPAYVNLIHAHRDRKQYIKALEVFERVLQDGTPPSIRAFNAALQVFSEQGQVDKSVYMFNSLIQLGIIPDIATYSEMIKVHTKSGDLRTAVDYFYAMREKHFIQPNAYSYSLIIEAFSRRNDVKSVIRWFQSMLQHDIFPNHITVTNALKAFQRQSRQYPNMGEAMTRIVGHAKASGIKVDAHLYTLLLQVQAQLNGLGGALATHREMLDRLIEPNVYTYTVLIDICGRYDAPDAAQRIFELMKQSRVYLPNTHTYCAMMDVLSRARRHDVLKDLIQEFIVESQANDDGRLQIDPKVRGYIQLYN</sequence>
<evidence type="ECO:0000259" key="7">
    <source>
        <dbReference type="Pfam" id="PF17177"/>
    </source>
</evidence>
<keyword evidence="2" id="KW-0677">Repeat</keyword>
<dbReference type="PANTHER" id="PTHR47447:SF17">
    <property type="entry name" value="OS12G0638900 PROTEIN"/>
    <property type="match status" value="1"/>
</dbReference>
<proteinExistence type="inferred from homology"/>
<keyword evidence="9" id="KW-1185">Reference proteome</keyword>
<dbReference type="Pfam" id="PF17177">
    <property type="entry name" value="PPR_long"/>
    <property type="match status" value="1"/>
</dbReference>
<dbReference type="PANTHER" id="PTHR47447">
    <property type="entry name" value="OS03G0856100 PROTEIN"/>
    <property type="match status" value="1"/>
</dbReference>
<evidence type="ECO:0000256" key="1">
    <source>
        <dbReference type="ARBA" id="ARBA00006192"/>
    </source>
</evidence>
<feature type="domain" description="PROP1-like PPR" evidence="7">
    <location>
        <begin position="291"/>
        <end position="429"/>
    </location>
</feature>
<evidence type="ECO:0000256" key="2">
    <source>
        <dbReference type="ARBA" id="ARBA00022737"/>
    </source>
</evidence>
<feature type="repeat" description="PPR" evidence="5">
    <location>
        <begin position="492"/>
        <end position="526"/>
    </location>
</feature>
<dbReference type="PROSITE" id="PS51375">
    <property type="entry name" value="PPR"/>
    <property type="match status" value="5"/>
</dbReference>
<protein>
    <recommendedName>
        <fullName evidence="7">PROP1-like PPR domain-containing protein</fullName>
    </recommendedName>
</protein>
<feature type="region of interest" description="Disordered" evidence="6">
    <location>
        <begin position="1"/>
        <end position="39"/>
    </location>
</feature>
<dbReference type="NCBIfam" id="TIGR00756">
    <property type="entry name" value="PPR"/>
    <property type="match status" value="3"/>
</dbReference>
<comment type="function">
    <text evidence="3">Regulates mitochondrial small subunit maturation by controlling 15S rRNA 5'-end processing. Localizes to the 5' precursor of the 15S rRNA in a position that is subsequently occupied by mS47 in the mature yeast mtSSU. Uses structure and sequence-specific RNA recognition, binding to a single-stranded region of the precursor and specifically recognizing bases -6 to -1. The exchange of Ccm1 for mS47 is coupled to the irreversible removal of precursor rRNA that is accompanied by conformational changes of the mitoribosomal proteins uS5m and mS26. These conformational changes signal completion of 5'-end rRNA processing through protection of the mature 5'-end of the 15S rRNA and stabilization of mS47. The removal of the 5' precursor together with the dissociation of Ccm1 may be catalyzed by the 5'-3' exoribonuclease Pet127. Involved in the specific removal of group I introns in mitochondrial encoded transcripts.</text>
</comment>
<reference evidence="8" key="1">
    <citation type="journal article" date="2022" name="IScience">
        <title>Evolution of zygomycete secretomes and the origins of terrestrial fungal ecologies.</title>
        <authorList>
            <person name="Chang Y."/>
            <person name="Wang Y."/>
            <person name="Mondo S."/>
            <person name="Ahrendt S."/>
            <person name="Andreopoulos W."/>
            <person name="Barry K."/>
            <person name="Beard J."/>
            <person name="Benny G.L."/>
            <person name="Blankenship S."/>
            <person name="Bonito G."/>
            <person name="Cuomo C."/>
            <person name="Desiro A."/>
            <person name="Gervers K.A."/>
            <person name="Hundley H."/>
            <person name="Kuo A."/>
            <person name="LaButti K."/>
            <person name="Lang B.F."/>
            <person name="Lipzen A."/>
            <person name="O'Donnell K."/>
            <person name="Pangilinan J."/>
            <person name="Reynolds N."/>
            <person name="Sandor L."/>
            <person name="Smith M.E."/>
            <person name="Tsang A."/>
            <person name="Grigoriev I.V."/>
            <person name="Stajich J.E."/>
            <person name="Spatafora J.W."/>
        </authorList>
    </citation>
    <scope>NUCLEOTIDE SEQUENCE</scope>
    <source>
        <strain evidence="8">RSA 2281</strain>
    </source>
</reference>
<dbReference type="EMBL" id="JAIXMP010000009">
    <property type="protein sequence ID" value="KAI9268287.1"/>
    <property type="molecule type" value="Genomic_DNA"/>
</dbReference>
<dbReference type="Proteomes" id="UP001209540">
    <property type="component" value="Unassembled WGS sequence"/>
</dbReference>
<evidence type="ECO:0000256" key="4">
    <source>
        <dbReference type="ARBA" id="ARBA00044511"/>
    </source>
</evidence>
<feature type="repeat" description="PPR" evidence="5">
    <location>
        <begin position="311"/>
        <end position="345"/>
    </location>
</feature>
<dbReference type="InterPro" id="IPR033443">
    <property type="entry name" value="PROP1-like_PPR_dom"/>
</dbReference>
<feature type="repeat" description="PPR" evidence="5">
    <location>
        <begin position="346"/>
        <end position="380"/>
    </location>
</feature>
<comment type="caution">
    <text evidence="8">The sequence shown here is derived from an EMBL/GenBank/DDBJ whole genome shotgun (WGS) entry which is preliminary data.</text>
</comment>
<dbReference type="Pfam" id="PF13812">
    <property type="entry name" value="PPR_3"/>
    <property type="match status" value="1"/>
</dbReference>
<reference evidence="8" key="2">
    <citation type="submission" date="2023-02" db="EMBL/GenBank/DDBJ databases">
        <authorList>
            <consortium name="DOE Joint Genome Institute"/>
            <person name="Mondo S.J."/>
            <person name="Chang Y."/>
            <person name="Wang Y."/>
            <person name="Ahrendt S."/>
            <person name="Andreopoulos W."/>
            <person name="Barry K."/>
            <person name="Beard J."/>
            <person name="Benny G.L."/>
            <person name="Blankenship S."/>
            <person name="Bonito G."/>
            <person name="Cuomo C."/>
            <person name="Desiro A."/>
            <person name="Gervers K.A."/>
            <person name="Hundley H."/>
            <person name="Kuo A."/>
            <person name="LaButti K."/>
            <person name="Lang B.F."/>
            <person name="Lipzen A."/>
            <person name="O'Donnell K."/>
            <person name="Pangilinan J."/>
            <person name="Reynolds N."/>
            <person name="Sandor L."/>
            <person name="Smith M.W."/>
            <person name="Tsang A."/>
            <person name="Grigoriev I.V."/>
            <person name="Stajich J.E."/>
            <person name="Spatafora J.W."/>
        </authorList>
    </citation>
    <scope>NUCLEOTIDE SEQUENCE</scope>
    <source>
        <strain evidence="8">RSA 2281</strain>
    </source>
</reference>